<sequence>MRPRLFPAIILAALCLCLAGGCARISLLLQPTTMDRIDQWLEEDEYGLALLALERVKGTDPEAERLRARRPEIEARARAYEERVLREVKARLARDDWYGASEALDAALEKYPQGKRLEQADQDLRRRQEEKLGRLDDRLLLLRAEHLEKSLPVYRDIARVEAPPKNLKARWRARRIEFELAAIADQLLDRGLKRLRSGDLAAADEFLTLSARLKDTPAARQALARLRGIQAERARRVKLRVEKKTRKKKTRRIAETLEAARRALAAGDLVRARRLAEDLVTLGASGTAAEAFQADLEAATRRRVAELFREGSILYRGGHIEEAKARWEEVLRIDPDNSLARSHVERADRVLRKLQELRRRDKKGPPAPAEAPRGEAAP</sequence>
<accession>A0A6N9TMZ4</accession>
<dbReference type="InterPro" id="IPR019734">
    <property type="entry name" value="TPR_rpt"/>
</dbReference>
<dbReference type="Gene3D" id="1.25.40.10">
    <property type="entry name" value="Tetratricopeptide repeat domain"/>
    <property type="match status" value="1"/>
</dbReference>
<dbReference type="AlphaFoldDB" id="A0A6N9TMZ4"/>
<dbReference type="InterPro" id="IPR011990">
    <property type="entry name" value="TPR-like_helical_dom_sf"/>
</dbReference>
<comment type="caution">
    <text evidence="3">The sequence shown here is derived from an EMBL/GenBank/DDBJ whole genome shotgun (WGS) entry which is preliminary data.</text>
</comment>
<keyword evidence="1" id="KW-0802">TPR repeat</keyword>
<gene>
    <name evidence="3" type="ORF">G3N55_07385</name>
</gene>
<feature type="region of interest" description="Disordered" evidence="2">
    <location>
        <begin position="355"/>
        <end position="378"/>
    </location>
</feature>
<name>A0A6N9TMZ4_DISTH</name>
<evidence type="ECO:0000256" key="2">
    <source>
        <dbReference type="SAM" id="MobiDB-lite"/>
    </source>
</evidence>
<dbReference type="RefSeq" id="WP_163298798.1">
    <property type="nucleotide sequence ID" value="NZ_JAAGRR010000074.1"/>
</dbReference>
<keyword evidence="4" id="KW-1185">Reference proteome</keyword>
<protein>
    <submittedName>
        <fullName evidence="3">Uncharacterized protein</fullName>
    </submittedName>
</protein>
<dbReference type="PROSITE" id="PS50005">
    <property type="entry name" value="TPR"/>
    <property type="match status" value="1"/>
</dbReference>
<proteinExistence type="predicted"/>
<dbReference type="EMBL" id="JAAGRR010000074">
    <property type="protein sequence ID" value="NDY42662.1"/>
    <property type="molecule type" value="Genomic_DNA"/>
</dbReference>
<dbReference type="SUPFAM" id="SSF48452">
    <property type="entry name" value="TPR-like"/>
    <property type="match status" value="1"/>
</dbReference>
<reference evidence="3 4" key="1">
    <citation type="submission" date="2020-02" db="EMBL/GenBank/DDBJ databases">
        <title>Comparative genomics of sulfur disproportionating microorganisms.</title>
        <authorList>
            <person name="Ward L.M."/>
            <person name="Bertran E."/>
            <person name="Johnston D.T."/>
        </authorList>
    </citation>
    <scope>NUCLEOTIDE SEQUENCE [LARGE SCALE GENOMIC DNA]</scope>
    <source>
        <strain evidence="3 4">DSM 100025</strain>
    </source>
</reference>
<evidence type="ECO:0000313" key="3">
    <source>
        <dbReference type="EMBL" id="NDY42662.1"/>
    </source>
</evidence>
<dbReference type="PROSITE" id="PS51257">
    <property type="entry name" value="PROKAR_LIPOPROTEIN"/>
    <property type="match status" value="1"/>
</dbReference>
<feature type="repeat" description="TPR" evidence="1">
    <location>
        <begin position="304"/>
        <end position="337"/>
    </location>
</feature>
<evidence type="ECO:0000313" key="4">
    <source>
        <dbReference type="Proteomes" id="UP000469346"/>
    </source>
</evidence>
<organism evidence="3 4">
    <name type="scientific">Dissulfurirhabdus thermomarina</name>
    <dbReference type="NCBI Taxonomy" id="1765737"/>
    <lineage>
        <taxon>Bacteria</taxon>
        <taxon>Deltaproteobacteria</taxon>
        <taxon>Dissulfurirhabdaceae</taxon>
        <taxon>Dissulfurirhabdus</taxon>
    </lineage>
</organism>
<dbReference type="Proteomes" id="UP000469346">
    <property type="component" value="Unassembled WGS sequence"/>
</dbReference>
<evidence type="ECO:0000256" key="1">
    <source>
        <dbReference type="PROSITE-ProRule" id="PRU00339"/>
    </source>
</evidence>